<evidence type="ECO:0000313" key="1">
    <source>
        <dbReference type="EMBL" id="PPQ98037.1"/>
    </source>
</evidence>
<proteinExistence type="predicted"/>
<keyword evidence="2" id="KW-1185">Reference proteome</keyword>
<protein>
    <submittedName>
        <fullName evidence="1">Uncharacterized protein</fullName>
    </submittedName>
</protein>
<dbReference type="OrthoDB" id="10651725at2759"/>
<sequence length="112" mass="12630">LYILALAQPLLPSLCKSESGADLFLSFQQPHLHLPHIEEQVGDQGCHHHCFYLAALFTQVDEQNMWWRLYAFPAHALLLVPGTTSLTSKSEWEVAPLLMALLHLHSFNLSPS</sequence>
<name>A0A409Y4T3_9AGAR</name>
<dbReference type="AlphaFoldDB" id="A0A409Y4T3"/>
<evidence type="ECO:0000313" key="2">
    <source>
        <dbReference type="Proteomes" id="UP000284706"/>
    </source>
</evidence>
<feature type="non-terminal residue" evidence="1">
    <location>
        <position position="1"/>
    </location>
</feature>
<dbReference type="Proteomes" id="UP000284706">
    <property type="component" value="Unassembled WGS sequence"/>
</dbReference>
<reference evidence="1 2" key="1">
    <citation type="journal article" date="2018" name="Evol. Lett.">
        <title>Horizontal gene cluster transfer increased hallucinogenic mushroom diversity.</title>
        <authorList>
            <person name="Reynolds H.T."/>
            <person name="Vijayakumar V."/>
            <person name="Gluck-Thaler E."/>
            <person name="Korotkin H.B."/>
            <person name="Matheny P.B."/>
            <person name="Slot J.C."/>
        </authorList>
    </citation>
    <scope>NUCLEOTIDE SEQUENCE [LARGE SCALE GENOMIC DNA]</scope>
    <source>
        <strain evidence="1 2">SRW20</strain>
    </source>
</reference>
<organism evidence="1 2">
    <name type="scientific">Gymnopilus dilepis</name>
    <dbReference type="NCBI Taxonomy" id="231916"/>
    <lineage>
        <taxon>Eukaryota</taxon>
        <taxon>Fungi</taxon>
        <taxon>Dikarya</taxon>
        <taxon>Basidiomycota</taxon>
        <taxon>Agaricomycotina</taxon>
        <taxon>Agaricomycetes</taxon>
        <taxon>Agaricomycetidae</taxon>
        <taxon>Agaricales</taxon>
        <taxon>Agaricineae</taxon>
        <taxon>Hymenogastraceae</taxon>
        <taxon>Gymnopilus</taxon>
    </lineage>
</organism>
<gene>
    <name evidence="1" type="ORF">CVT26_003099</name>
</gene>
<dbReference type="EMBL" id="NHYE01001152">
    <property type="protein sequence ID" value="PPQ98037.1"/>
    <property type="molecule type" value="Genomic_DNA"/>
</dbReference>
<comment type="caution">
    <text evidence="1">The sequence shown here is derived from an EMBL/GenBank/DDBJ whole genome shotgun (WGS) entry which is preliminary data.</text>
</comment>
<dbReference type="InParanoid" id="A0A409Y4T3"/>
<accession>A0A409Y4T3</accession>